<feature type="chain" id="PRO_5018781127" description="Secreted protein" evidence="1">
    <location>
        <begin position="23"/>
        <end position="106"/>
    </location>
</feature>
<evidence type="ECO:0008006" key="4">
    <source>
        <dbReference type="Google" id="ProtNLM"/>
    </source>
</evidence>
<dbReference type="EMBL" id="CAAALY010065388">
    <property type="protein sequence ID" value="VEL24024.1"/>
    <property type="molecule type" value="Genomic_DNA"/>
</dbReference>
<name>A0A3S5FEA1_9PLAT</name>
<organism evidence="2 3">
    <name type="scientific">Protopolystoma xenopodis</name>
    <dbReference type="NCBI Taxonomy" id="117903"/>
    <lineage>
        <taxon>Eukaryota</taxon>
        <taxon>Metazoa</taxon>
        <taxon>Spiralia</taxon>
        <taxon>Lophotrochozoa</taxon>
        <taxon>Platyhelminthes</taxon>
        <taxon>Monogenea</taxon>
        <taxon>Polyopisthocotylea</taxon>
        <taxon>Polystomatidea</taxon>
        <taxon>Polystomatidae</taxon>
        <taxon>Protopolystoma</taxon>
    </lineage>
</organism>
<protein>
    <recommendedName>
        <fullName evidence="4">Secreted protein</fullName>
    </recommendedName>
</protein>
<proteinExistence type="predicted"/>
<reference evidence="2" key="1">
    <citation type="submission" date="2018-11" db="EMBL/GenBank/DDBJ databases">
        <authorList>
            <consortium name="Pathogen Informatics"/>
        </authorList>
    </citation>
    <scope>NUCLEOTIDE SEQUENCE</scope>
</reference>
<keyword evidence="3" id="KW-1185">Reference proteome</keyword>
<evidence type="ECO:0000313" key="3">
    <source>
        <dbReference type="Proteomes" id="UP000784294"/>
    </source>
</evidence>
<comment type="caution">
    <text evidence="2">The sequence shown here is derived from an EMBL/GenBank/DDBJ whole genome shotgun (WGS) entry which is preliminary data.</text>
</comment>
<sequence length="106" mass="11929">MMFCQNWHVCLVLVDVITRVTSDMALMPCTYLRACSSSIGPSLNSPNFNVRPRETKDKVREVYNVTSAASPRTLPCPSCPAHVTASPILRDFLTCLTFFYWSLHSI</sequence>
<accession>A0A3S5FEA1</accession>
<feature type="signal peptide" evidence="1">
    <location>
        <begin position="1"/>
        <end position="22"/>
    </location>
</feature>
<keyword evidence="1" id="KW-0732">Signal</keyword>
<dbReference type="Proteomes" id="UP000784294">
    <property type="component" value="Unassembled WGS sequence"/>
</dbReference>
<dbReference type="AlphaFoldDB" id="A0A3S5FEA1"/>
<gene>
    <name evidence="2" type="ORF">PXEA_LOCUS17464</name>
</gene>
<evidence type="ECO:0000313" key="2">
    <source>
        <dbReference type="EMBL" id="VEL24024.1"/>
    </source>
</evidence>
<evidence type="ECO:0000256" key="1">
    <source>
        <dbReference type="SAM" id="SignalP"/>
    </source>
</evidence>